<sequence length="59" mass="6700">MKNAPDDRGVVLRTTACSNQRLAKYMVTSKPIRRSIYAGLDQDMGILLWLGWNGLDLYI</sequence>
<comment type="caution">
    <text evidence="1">The sequence shown here is derived from an EMBL/GenBank/DDBJ whole genome shotgun (WGS) entry which is preliminary data.</text>
</comment>
<proteinExistence type="predicted"/>
<evidence type="ECO:0000313" key="1">
    <source>
        <dbReference type="EMBL" id="KKK07939.1"/>
    </source>
</evidence>
<dbReference type="EMBL" id="JQGJ02000003">
    <property type="protein sequence ID" value="KKK07939.1"/>
    <property type="molecule type" value="Genomic_DNA"/>
</dbReference>
<dbReference type="AlphaFoldDB" id="A0A0U1PQL6"/>
<organism evidence="1 2">
    <name type="scientific">Pseudomonas frederiksbergensis</name>
    <dbReference type="NCBI Taxonomy" id="104087"/>
    <lineage>
        <taxon>Bacteria</taxon>
        <taxon>Pseudomonadati</taxon>
        <taxon>Pseudomonadota</taxon>
        <taxon>Gammaproteobacteria</taxon>
        <taxon>Pseudomonadales</taxon>
        <taxon>Pseudomonadaceae</taxon>
        <taxon>Pseudomonas</taxon>
    </lineage>
</organism>
<name>A0A0U1PQL6_9PSED</name>
<accession>A0A0U1PQL6</accession>
<dbReference type="Proteomes" id="UP000030949">
    <property type="component" value="Unassembled WGS sequence"/>
</dbReference>
<gene>
    <name evidence="1" type="ORF">JZ00_30500</name>
</gene>
<protein>
    <submittedName>
        <fullName evidence="1">Uncharacterized protein</fullName>
    </submittedName>
</protein>
<evidence type="ECO:0000313" key="2">
    <source>
        <dbReference type="Proteomes" id="UP000030949"/>
    </source>
</evidence>
<reference evidence="1 2" key="1">
    <citation type="submission" date="2015-03" db="EMBL/GenBank/DDBJ databases">
        <title>Pseudomonas frederiksbergensis hydrocarbon degrader.</title>
        <authorList>
            <person name="Brown L.M."/>
            <person name="Ruiz O.N."/>
            <person name="Mueller S."/>
            <person name="Gunasekera T.S."/>
        </authorList>
    </citation>
    <scope>NUCLEOTIDE SEQUENCE [LARGE SCALE GENOMIC DNA]</scope>
    <source>
        <strain evidence="1 2">SI8</strain>
    </source>
</reference>